<dbReference type="Pfam" id="PF00106">
    <property type="entry name" value="adh_short"/>
    <property type="match status" value="2"/>
</dbReference>
<keyword evidence="3" id="KW-0560">Oxidoreductase</keyword>
<dbReference type="Gene3D" id="3.40.50.720">
    <property type="entry name" value="NAD(P)-binding Rossmann-like Domain"/>
    <property type="match status" value="2"/>
</dbReference>
<dbReference type="PRINTS" id="PR00081">
    <property type="entry name" value="GDHRDH"/>
</dbReference>
<dbReference type="AlphaFoldDB" id="A0A8X9A6F3"/>
<gene>
    <name evidence="4" type="ORF">SASPL_108200</name>
</gene>
<evidence type="ECO:0008006" key="6">
    <source>
        <dbReference type="Google" id="ProtNLM"/>
    </source>
</evidence>
<dbReference type="GO" id="GO:0016020">
    <property type="term" value="C:membrane"/>
    <property type="evidence" value="ECO:0007669"/>
    <property type="project" value="TreeGrafter"/>
</dbReference>
<reference evidence="4" key="1">
    <citation type="submission" date="2018-01" db="EMBL/GenBank/DDBJ databases">
        <authorList>
            <person name="Mao J.F."/>
        </authorList>
    </citation>
    <scope>NUCLEOTIDE SEQUENCE</scope>
    <source>
        <strain evidence="4">Huo1</strain>
        <tissue evidence="4">Leaf</tissue>
    </source>
</reference>
<comment type="caution">
    <text evidence="4">The sequence shown here is derived from an EMBL/GenBank/DDBJ whole genome shotgun (WGS) entry which is preliminary data.</text>
</comment>
<proteinExistence type="inferred from homology"/>
<dbReference type="Proteomes" id="UP000298416">
    <property type="component" value="Unassembled WGS sequence"/>
</dbReference>
<dbReference type="PANTHER" id="PTHR43490">
    <property type="entry name" value="(+)-NEOMENTHOL DEHYDROGENASE"/>
    <property type="match status" value="1"/>
</dbReference>
<evidence type="ECO:0000256" key="2">
    <source>
        <dbReference type="ARBA" id="ARBA00022857"/>
    </source>
</evidence>
<keyword evidence="5" id="KW-1185">Reference proteome</keyword>
<evidence type="ECO:0000256" key="3">
    <source>
        <dbReference type="ARBA" id="ARBA00023002"/>
    </source>
</evidence>
<dbReference type="InterPro" id="IPR002347">
    <property type="entry name" value="SDR_fam"/>
</dbReference>
<dbReference type="EMBL" id="PNBA02000003">
    <property type="protein sequence ID" value="KAG6430138.1"/>
    <property type="molecule type" value="Genomic_DNA"/>
</dbReference>
<dbReference type="PRINTS" id="PR00080">
    <property type="entry name" value="SDRFAMILY"/>
</dbReference>
<accession>A0A8X9A6F3</accession>
<sequence>MADATQRYALVTGANKGIGFEICRQLACKGVVVVLAARDEKRGIEAREKLKELDNVVFHQLDVVDPASVDAVFEFIQSRFGRLDILVNNAGIRGAEVDGDVSVLQEYIEADGASFLAGGQAEPFHAKASGKLIETLKRAEECIETNYYGAKRVTEALIPLLQLSHSPRIVNVTSTLGCLVLQPNEWAKGVLSSKERLTEERVDEVAQQFLKDLKEGKLEEKQWPPHLAAYKVSKAALNAYTWLAAKKYPNICINAVCPGFARTDITFNSGPLSEVEAAEAPVKMALLPHGGPSVSMAEAGGRYALVTGGNKGIGLEICRQLASKGIVVILGARDEKRGHEAVESLKDSGLSDYVVFHQLNVVDAASIAAAVQFLTTTYGKLDILVNNAGIGGIGLEGDASIIQQIIEADVASVLANANGEAEPLQLKAGAILIQTYEAAEECIQTNFYGAKRVTEAFIPLLRLSDSPTIANVSSLLGHLKLLQNERAKTVLSNEACLTEESIEGVVREFLNDFKEGRLEENKWPTHVTAYKVSKAALIAYTKVLAKKHTDIRVNCLCPGFARTNITCNLGPLSAEEAAQNVVRVALLPRGGPSGAFFYEDALYSA</sequence>
<keyword evidence="2" id="KW-0521">NADP</keyword>
<protein>
    <recommendedName>
        <fullName evidence="6">(+)-neomenthol dehydrogenase</fullName>
    </recommendedName>
</protein>
<comment type="similarity">
    <text evidence="1">Belongs to the short-chain dehydrogenases/reductases (SDR) family.</text>
</comment>
<evidence type="ECO:0000313" key="4">
    <source>
        <dbReference type="EMBL" id="KAG6430138.1"/>
    </source>
</evidence>
<dbReference type="Pfam" id="PF13561">
    <property type="entry name" value="adh_short_C2"/>
    <property type="match status" value="1"/>
</dbReference>
<dbReference type="PANTHER" id="PTHR43490:SF98">
    <property type="entry name" value="OS02G0640600 PROTEIN"/>
    <property type="match status" value="1"/>
</dbReference>
<evidence type="ECO:0000313" key="5">
    <source>
        <dbReference type="Proteomes" id="UP000298416"/>
    </source>
</evidence>
<dbReference type="InterPro" id="IPR036291">
    <property type="entry name" value="NAD(P)-bd_dom_sf"/>
</dbReference>
<dbReference type="SUPFAM" id="SSF51735">
    <property type="entry name" value="NAD(P)-binding Rossmann-fold domains"/>
    <property type="match status" value="2"/>
</dbReference>
<name>A0A8X9A6F3_SALSN</name>
<reference evidence="4" key="2">
    <citation type="submission" date="2020-08" db="EMBL/GenBank/DDBJ databases">
        <title>Plant Genome Project.</title>
        <authorList>
            <person name="Zhang R.-G."/>
        </authorList>
    </citation>
    <scope>NUCLEOTIDE SEQUENCE</scope>
    <source>
        <strain evidence="4">Huo1</strain>
        <tissue evidence="4">Leaf</tissue>
    </source>
</reference>
<dbReference type="GO" id="GO:0016491">
    <property type="term" value="F:oxidoreductase activity"/>
    <property type="evidence" value="ECO:0007669"/>
    <property type="project" value="UniProtKB-KW"/>
</dbReference>
<evidence type="ECO:0000256" key="1">
    <source>
        <dbReference type="ARBA" id="ARBA00006484"/>
    </source>
</evidence>
<organism evidence="4">
    <name type="scientific">Salvia splendens</name>
    <name type="common">Scarlet sage</name>
    <dbReference type="NCBI Taxonomy" id="180675"/>
    <lineage>
        <taxon>Eukaryota</taxon>
        <taxon>Viridiplantae</taxon>
        <taxon>Streptophyta</taxon>
        <taxon>Embryophyta</taxon>
        <taxon>Tracheophyta</taxon>
        <taxon>Spermatophyta</taxon>
        <taxon>Magnoliopsida</taxon>
        <taxon>eudicotyledons</taxon>
        <taxon>Gunneridae</taxon>
        <taxon>Pentapetalae</taxon>
        <taxon>asterids</taxon>
        <taxon>lamiids</taxon>
        <taxon>Lamiales</taxon>
        <taxon>Lamiaceae</taxon>
        <taxon>Nepetoideae</taxon>
        <taxon>Mentheae</taxon>
        <taxon>Salviinae</taxon>
        <taxon>Salvia</taxon>
        <taxon>Salvia subgen. Calosphace</taxon>
        <taxon>core Calosphace</taxon>
    </lineage>
</organism>